<evidence type="ECO:0000313" key="3">
    <source>
        <dbReference type="Proteomes" id="UP000317977"/>
    </source>
</evidence>
<keyword evidence="3" id="KW-1185">Reference proteome</keyword>
<evidence type="ECO:0000313" key="2">
    <source>
        <dbReference type="EMBL" id="TWU55113.1"/>
    </source>
</evidence>
<evidence type="ECO:0000256" key="1">
    <source>
        <dbReference type="SAM" id="Phobius"/>
    </source>
</evidence>
<dbReference type="Proteomes" id="UP000317977">
    <property type="component" value="Unassembled WGS sequence"/>
</dbReference>
<keyword evidence="1" id="KW-0812">Transmembrane</keyword>
<dbReference type="RefSeq" id="WP_146533366.1">
    <property type="nucleotide sequence ID" value="NZ_SJPX01000002.1"/>
</dbReference>
<feature type="transmembrane region" description="Helical" evidence="1">
    <location>
        <begin position="32"/>
        <end position="51"/>
    </location>
</feature>
<gene>
    <name evidence="2" type="ORF">Poly59_14090</name>
</gene>
<keyword evidence="1" id="KW-1133">Transmembrane helix</keyword>
<sequence>MTDPSIDTAEMASVPIDATKRNDPRAKVTGRGIGIGVLVAVFAVVGAWGSIKARKTQLGETTRFWGPKTIMALQLGERIEIRPRGNSDFEPVDLTSTPGLGHLRRALLEERHFDWTTETASPVLEMCVNASDIENEQVVKDGPFAGKNLPTCLQIRITDPTGKRFEPVEIDLSLVGGWAGPSDGSKRVQTTEWVRPKLYNWFATIMNVQQTRYDLRE</sequence>
<accession>A0A5C6EZQ0</accession>
<reference evidence="2 3" key="1">
    <citation type="submission" date="2019-02" db="EMBL/GenBank/DDBJ databases">
        <title>Deep-cultivation of Planctomycetes and their phenomic and genomic characterization uncovers novel biology.</title>
        <authorList>
            <person name="Wiegand S."/>
            <person name="Jogler M."/>
            <person name="Boedeker C."/>
            <person name="Pinto D."/>
            <person name="Vollmers J."/>
            <person name="Rivas-Marin E."/>
            <person name="Kohn T."/>
            <person name="Peeters S.H."/>
            <person name="Heuer A."/>
            <person name="Rast P."/>
            <person name="Oberbeckmann S."/>
            <person name="Bunk B."/>
            <person name="Jeske O."/>
            <person name="Meyerdierks A."/>
            <person name="Storesund J.E."/>
            <person name="Kallscheuer N."/>
            <person name="Luecker S."/>
            <person name="Lage O.M."/>
            <person name="Pohl T."/>
            <person name="Merkel B.J."/>
            <person name="Hornburger P."/>
            <person name="Mueller R.-W."/>
            <person name="Bruemmer F."/>
            <person name="Labrenz M."/>
            <person name="Spormann A.M."/>
            <person name="Op Den Camp H."/>
            <person name="Overmann J."/>
            <person name="Amann R."/>
            <person name="Jetten M.S.M."/>
            <person name="Mascher T."/>
            <person name="Medema M.H."/>
            <person name="Devos D.P."/>
            <person name="Kaster A.-K."/>
            <person name="Ovreas L."/>
            <person name="Rohde M."/>
            <person name="Galperin M.Y."/>
            <person name="Jogler C."/>
        </authorList>
    </citation>
    <scope>NUCLEOTIDE SEQUENCE [LARGE SCALE GENOMIC DNA]</scope>
    <source>
        <strain evidence="2 3">Poly59</strain>
    </source>
</reference>
<proteinExistence type="predicted"/>
<name>A0A5C6EZQ0_9BACT</name>
<dbReference type="AlphaFoldDB" id="A0A5C6EZQ0"/>
<organism evidence="2 3">
    <name type="scientific">Rubripirellula reticaptiva</name>
    <dbReference type="NCBI Taxonomy" id="2528013"/>
    <lineage>
        <taxon>Bacteria</taxon>
        <taxon>Pseudomonadati</taxon>
        <taxon>Planctomycetota</taxon>
        <taxon>Planctomycetia</taxon>
        <taxon>Pirellulales</taxon>
        <taxon>Pirellulaceae</taxon>
        <taxon>Rubripirellula</taxon>
    </lineage>
</organism>
<keyword evidence="1" id="KW-0472">Membrane</keyword>
<comment type="caution">
    <text evidence="2">The sequence shown here is derived from an EMBL/GenBank/DDBJ whole genome shotgun (WGS) entry which is preliminary data.</text>
</comment>
<protein>
    <submittedName>
        <fullName evidence="2">Uncharacterized protein</fullName>
    </submittedName>
</protein>
<dbReference type="OrthoDB" id="268738at2"/>
<dbReference type="EMBL" id="SJPX01000002">
    <property type="protein sequence ID" value="TWU55113.1"/>
    <property type="molecule type" value="Genomic_DNA"/>
</dbReference>